<comment type="caution">
    <text evidence="1">The sequence shown here is derived from an EMBL/GenBank/DDBJ whole genome shotgun (WGS) entry which is preliminary data.</text>
</comment>
<organism evidence="1 2">
    <name type="scientific">Holotrichia oblita</name>
    <name type="common">Chafer beetle</name>
    <dbReference type="NCBI Taxonomy" id="644536"/>
    <lineage>
        <taxon>Eukaryota</taxon>
        <taxon>Metazoa</taxon>
        <taxon>Ecdysozoa</taxon>
        <taxon>Arthropoda</taxon>
        <taxon>Hexapoda</taxon>
        <taxon>Insecta</taxon>
        <taxon>Pterygota</taxon>
        <taxon>Neoptera</taxon>
        <taxon>Endopterygota</taxon>
        <taxon>Coleoptera</taxon>
        <taxon>Polyphaga</taxon>
        <taxon>Scarabaeiformia</taxon>
        <taxon>Scarabaeidae</taxon>
        <taxon>Melolonthinae</taxon>
        <taxon>Holotrichia</taxon>
    </lineage>
</organism>
<protein>
    <submittedName>
        <fullName evidence="1">Glucose-methanol-choline gmc oxidoreductase</fullName>
    </submittedName>
</protein>
<dbReference type="EMBL" id="CM043023">
    <property type="protein sequence ID" value="KAI4454898.1"/>
    <property type="molecule type" value="Genomic_DNA"/>
</dbReference>
<reference evidence="1" key="1">
    <citation type="submission" date="2022-04" db="EMBL/GenBank/DDBJ databases">
        <title>Chromosome-scale genome assembly of Holotrichia oblita Faldermann.</title>
        <authorList>
            <person name="Rongchong L."/>
        </authorList>
    </citation>
    <scope>NUCLEOTIDE SEQUENCE</scope>
    <source>
        <strain evidence="1">81SQS9</strain>
    </source>
</reference>
<sequence length="633" mass="70914">MNYLPLIIVLVILRVVITHQQRVNYDILAKLIGIDRLNEKIYRKFLNRMNPHEHDYKNDSDPWKNDDETFDFIVVGSGSAGSVIASRLSEVPHWKILLLEAGRVENAAALIPVLAPTLQFTEYNWNYLMEYQENISTGMIDNRMSWPRGKALGGSTVINYMIYTRGNPHDFNRWEAQGNPGWSYQDVLPYFLKSENSSLRDGDPNYHSTRGEWSVTNSYQGPLLKNFLESGEELGFKIVDYTAPEQIGFSSIKANQIRGRRHSVATAFLQPVKHRSNLHIRTSAHVNKILIDPVTKQAYGVEYDYRGGLRTAKAEKEIILSAGTFNSPKLLMLSGIGPAHDLENFGIPILQDLPVGKYMQDHLTFVGLVFTVNQSDTLNVQTSLTTESVRNYLNTGTGPITSLGGVEGLAYVQVLDTKVPNFPDVELLFVGGALNGDYGLGVRRSMHIKDDVYDVVWRPLHDVPTWTIFPMPLHPESIGSIKLRSKNPYDPPLLYGNYFTDPQGKDMATIIASIRFILKLAETKAFKKVNTKFSEIPVPGCERFQFNSDPYWECAVRALTTTLHHQVGTCKMGPSTDASAIVDAELKVHGIRKLRVADCSVIPFAITAHTSAPCVMIGEKGADLIKRSWGAVR</sequence>
<dbReference type="Proteomes" id="UP001056778">
    <property type="component" value="Chromosome 9"/>
</dbReference>
<name>A0ACB9SIE5_HOLOL</name>
<evidence type="ECO:0000313" key="1">
    <source>
        <dbReference type="EMBL" id="KAI4454898.1"/>
    </source>
</evidence>
<evidence type="ECO:0000313" key="2">
    <source>
        <dbReference type="Proteomes" id="UP001056778"/>
    </source>
</evidence>
<proteinExistence type="predicted"/>
<gene>
    <name evidence="1" type="ORF">MML48_9g00002206</name>
</gene>
<accession>A0ACB9SIE5</accession>
<keyword evidence="2" id="KW-1185">Reference proteome</keyword>